<sequence>MLIHQIKVLQSNIGNETVQTVNARELHKALNNKRRFADWIKDRINDYGFVQNVDYVLISQNCETKGRGGDRRSIDYHITLDMAKELSMVEKTEKGRQARRYFIDCEKRAYLTDLSLMMQIADVSAQVARLTDDLSVAGRVLCQGGKVIKPRLVKQLKALESQLQPQLPFANET</sequence>
<dbReference type="InterPro" id="IPR013557">
    <property type="entry name" value="AntA/B_antirep"/>
</dbReference>
<evidence type="ECO:0000259" key="1">
    <source>
        <dbReference type="Pfam" id="PF08346"/>
    </source>
</evidence>
<accession>A0A0U2B3Z9</accession>
<evidence type="ECO:0000313" key="4">
    <source>
        <dbReference type="Proteomes" id="UP000077465"/>
    </source>
</evidence>
<gene>
    <name evidence="2" type="ORF">AAX06_01290</name>
    <name evidence="3" type="ORF">AAX06_01760</name>
</gene>
<dbReference type="Proteomes" id="UP000077465">
    <property type="component" value="Chromosome"/>
</dbReference>
<protein>
    <recommendedName>
        <fullName evidence="1">AntA/AntB antirepressor domain-containing protein</fullName>
    </recommendedName>
</protein>
<proteinExistence type="predicted"/>
<dbReference type="RefSeq" id="WP_046695994.1">
    <property type="nucleotide sequence ID" value="NZ_CP011376.1"/>
</dbReference>
<reference evidence="3 4" key="1">
    <citation type="submission" date="2015-05" db="EMBL/GenBank/DDBJ databases">
        <authorList>
            <person name="Dickey A."/>
            <person name="Clawson M."/>
            <person name="Bono J."/>
            <person name="Loy J.D."/>
        </authorList>
    </citation>
    <scope>NUCLEOTIDE SEQUENCE [LARGE SCALE GENOMIC DNA]</scope>
    <source>
        <strain evidence="3 4">22581</strain>
    </source>
</reference>
<dbReference type="AlphaFoldDB" id="A0A0U2B3Z9"/>
<name>A0A0U2B3Z9_9GAMM</name>
<evidence type="ECO:0000313" key="2">
    <source>
        <dbReference type="EMBL" id="AKG07042.1"/>
    </source>
</evidence>
<feature type="domain" description="AntA/AntB antirepressor" evidence="1">
    <location>
        <begin position="21"/>
        <end position="92"/>
    </location>
</feature>
<dbReference type="EMBL" id="CP011376">
    <property type="protein sequence ID" value="AKG07042.1"/>
    <property type="molecule type" value="Genomic_DNA"/>
</dbReference>
<dbReference type="EMBL" id="CP011376">
    <property type="protein sequence ID" value="AKG07109.1"/>
    <property type="molecule type" value="Genomic_DNA"/>
</dbReference>
<dbReference type="PANTHER" id="PTHR36180">
    <property type="entry name" value="DNA-BINDING PROTEIN-RELATED-RELATED"/>
    <property type="match status" value="1"/>
</dbReference>
<dbReference type="PANTHER" id="PTHR36180:SF1">
    <property type="entry name" value="ANTA_ANTB ANTIREPRESSOR DOMAIN-CONTAINING PROTEIN"/>
    <property type="match status" value="1"/>
</dbReference>
<dbReference type="Pfam" id="PF08346">
    <property type="entry name" value="AntA"/>
    <property type="match status" value="1"/>
</dbReference>
<evidence type="ECO:0000313" key="3">
    <source>
        <dbReference type="EMBL" id="AKG07109.1"/>
    </source>
</evidence>
<organism evidence="3 4">
    <name type="scientific">Moraxella bovoculi</name>
    <dbReference type="NCBI Taxonomy" id="386891"/>
    <lineage>
        <taxon>Bacteria</taxon>
        <taxon>Pseudomonadati</taxon>
        <taxon>Pseudomonadota</taxon>
        <taxon>Gammaproteobacteria</taxon>
        <taxon>Moraxellales</taxon>
        <taxon>Moraxellaceae</taxon>
        <taxon>Moraxella</taxon>
    </lineage>
</organism>